<dbReference type="PROSITE" id="PS50118">
    <property type="entry name" value="HMG_BOX_2"/>
    <property type="match status" value="1"/>
</dbReference>
<dbReference type="Gene3D" id="1.10.30.10">
    <property type="entry name" value="High mobility group box domain"/>
    <property type="match status" value="1"/>
</dbReference>
<dbReference type="GO" id="GO:0000978">
    <property type="term" value="F:RNA polymerase II cis-regulatory region sequence-specific DNA binding"/>
    <property type="evidence" value="ECO:0007669"/>
    <property type="project" value="TreeGrafter"/>
</dbReference>
<feature type="compositionally biased region" description="Low complexity" evidence="10">
    <location>
        <begin position="455"/>
        <end position="477"/>
    </location>
</feature>
<evidence type="ECO:0000256" key="6">
    <source>
        <dbReference type="ARBA" id="ARBA00023159"/>
    </source>
</evidence>
<reference evidence="12" key="2">
    <citation type="submission" date="2025-09" db="UniProtKB">
        <authorList>
            <consortium name="Ensembl"/>
        </authorList>
    </citation>
    <scope>IDENTIFICATION</scope>
</reference>
<keyword evidence="8 9" id="KW-0539">Nucleus</keyword>
<feature type="region of interest" description="Disordered" evidence="10">
    <location>
        <begin position="294"/>
        <end position="315"/>
    </location>
</feature>
<dbReference type="SMART" id="SM01366">
    <property type="entry name" value="c-clamp"/>
    <property type="match status" value="1"/>
</dbReference>
<feature type="region of interest" description="Disordered" evidence="10">
    <location>
        <begin position="368"/>
        <end position="499"/>
    </location>
</feature>
<feature type="DNA-binding region" description="HMG box" evidence="9">
    <location>
        <begin position="224"/>
        <end position="292"/>
    </location>
</feature>
<dbReference type="GO" id="GO:1990907">
    <property type="term" value="C:beta-catenin-TCF complex"/>
    <property type="evidence" value="ECO:0007669"/>
    <property type="project" value="TreeGrafter"/>
</dbReference>
<feature type="compositionally biased region" description="Polar residues" evidence="10">
    <location>
        <begin position="432"/>
        <end position="449"/>
    </location>
</feature>
<comment type="subcellular location">
    <subcellularLocation>
        <location evidence="1">Nucleus</location>
    </subcellularLocation>
</comment>
<evidence type="ECO:0000256" key="10">
    <source>
        <dbReference type="SAM" id="MobiDB-lite"/>
    </source>
</evidence>
<evidence type="ECO:0000259" key="11">
    <source>
        <dbReference type="PROSITE" id="PS50118"/>
    </source>
</evidence>
<dbReference type="Ensembl" id="ENSCPRT00005018589.1">
    <property type="protein sequence ID" value="ENSCPRP00005015869.1"/>
    <property type="gene ID" value="ENSCPRG00005011056.1"/>
</dbReference>
<organism evidence="12 13">
    <name type="scientific">Crocodylus porosus</name>
    <name type="common">Saltwater crocodile</name>
    <name type="synonym">Estuarine crocodile</name>
    <dbReference type="NCBI Taxonomy" id="8502"/>
    <lineage>
        <taxon>Eukaryota</taxon>
        <taxon>Metazoa</taxon>
        <taxon>Chordata</taxon>
        <taxon>Craniata</taxon>
        <taxon>Vertebrata</taxon>
        <taxon>Euteleostomi</taxon>
        <taxon>Archelosauria</taxon>
        <taxon>Archosauria</taxon>
        <taxon>Crocodylia</taxon>
        <taxon>Longirostres</taxon>
        <taxon>Crocodylidae</taxon>
        <taxon>Crocodylus</taxon>
    </lineage>
</organism>
<evidence type="ECO:0000256" key="7">
    <source>
        <dbReference type="ARBA" id="ARBA00023163"/>
    </source>
</evidence>
<feature type="compositionally biased region" description="Low complexity" evidence="10">
    <location>
        <begin position="372"/>
        <end position="384"/>
    </location>
</feature>
<feature type="compositionally biased region" description="Polar residues" evidence="10">
    <location>
        <begin position="192"/>
        <end position="202"/>
    </location>
</feature>
<dbReference type="FunFam" id="1.10.30.10:FF:000001">
    <property type="entry name" value="transcription factor 7 isoform X2"/>
    <property type="match status" value="1"/>
</dbReference>
<accession>A0A7M4EX84</accession>
<feature type="region of interest" description="Disordered" evidence="10">
    <location>
        <begin position="90"/>
        <end position="112"/>
    </location>
</feature>
<reference evidence="12" key="1">
    <citation type="submission" date="2025-08" db="UniProtKB">
        <authorList>
            <consortium name="Ensembl"/>
        </authorList>
    </citation>
    <scope>IDENTIFICATION</scope>
</reference>
<dbReference type="InterPro" id="IPR024940">
    <property type="entry name" value="TCF/LEF"/>
</dbReference>
<evidence type="ECO:0000256" key="5">
    <source>
        <dbReference type="ARBA" id="ARBA00023125"/>
    </source>
</evidence>
<comment type="similarity">
    <text evidence="2">Belongs to the TCF/LEF family.</text>
</comment>
<sequence length="499" mass="54945">MIPDLTSPYLPNGSLSPTARTYLQMKWPLLDVQAGSLQSRQALKDARSPSPAHIVVSKPQKMFYLLPVVQHPHHVHPLTPLITYSNEHFTPGNPPPHLPADVDPKTGIPRPPHPPDISPYYPLSPGTVGQIPHPLGWQGQPVYPITTGGFRHPYPTALTVNASMSRFPPHMVPPHHSLHTTGIPHPAIVTPTVKQESSQSDVGSLHSSKHQDSKKEEEKKKPHIKKPLNAFMLYMKEMRAKVVAECTLKESAAINQILGRRWHALSREEQAKYYELARKERQLHMQLYPGWSARDNYGKKKKRKRDKQPGETNEHSECFLNPCLSLPPITDANTPKKCRALFGLDRQSLWCKPCRRKKKCVRYIQGEGSCVSPPSSDGSLLDSPPSSPNMLASPPRDSKPQTEQTQPLSLTLKPDPLAHLSLMPPPSSLVLTETSASKPSALSATNCQNGALDHQPATLQPSAAPSSSLAQPSTSSLHSHNSLAGTQPQPLSLVTKSLE</sequence>
<protein>
    <submittedName>
        <fullName evidence="12">Transcription factor 7 like 2</fullName>
    </submittedName>
</protein>
<dbReference type="SUPFAM" id="SSF47095">
    <property type="entry name" value="HMG-box"/>
    <property type="match status" value="1"/>
</dbReference>
<proteinExistence type="inferred from homology"/>
<dbReference type="GeneTree" id="ENSGT00940000155535"/>
<evidence type="ECO:0000256" key="8">
    <source>
        <dbReference type="ARBA" id="ARBA00023242"/>
    </source>
</evidence>
<keyword evidence="6" id="KW-0010">Activator</keyword>
<dbReference type="GO" id="GO:0000981">
    <property type="term" value="F:DNA-binding transcription factor activity, RNA polymerase II-specific"/>
    <property type="evidence" value="ECO:0007669"/>
    <property type="project" value="TreeGrafter"/>
</dbReference>
<dbReference type="InterPro" id="IPR009071">
    <property type="entry name" value="HMG_box_dom"/>
</dbReference>
<evidence type="ECO:0000313" key="12">
    <source>
        <dbReference type="Ensembl" id="ENSCPRP00005015869.1"/>
    </source>
</evidence>
<evidence type="ECO:0000256" key="2">
    <source>
        <dbReference type="ARBA" id="ARBA00006569"/>
    </source>
</evidence>
<dbReference type="AlphaFoldDB" id="A0A7M4EX84"/>
<dbReference type="CDD" id="cd21996">
    <property type="entry name" value="HMG-box_TCF7-like"/>
    <property type="match status" value="1"/>
</dbReference>
<keyword evidence="7" id="KW-0804">Transcription</keyword>
<dbReference type="GO" id="GO:0060070">
    <property type="term" value="P:canonical Wnt signaling pathway"/>
    <property type="evidence" value="ECO:0007669"/>
    <property type="project" value="TreeGrafter"/>
</dbReference>
<dbReference type="InterPro" id="IPR013558">
    <property type="entry name" value="CTNNB1-bd_N"/>
</dbReference>
<evidence type="ECO:0000256" key="4">
    <source>
        <dbReference type="ARBA" id="ARBA00023015"/>
    </source>
</evidence>
<evidence type="ECO:0000256" key="3">
    <source>
        <dbReference type="ARBA" id="ARBA00022687"/>
    </source>
</evidence>
<dbReference type="GO" id="GO:0000785">
    <property type="term" value="C:chromatin"/>
    <property type="evidence" value="ECO:0007669"/>
    <property type="project" value="TreeGrafter"/>
</dbReference>
<dbReference type="Pfam" id="PF08347">
    <property type="entry name" value="CTNNB1_binding"/>
    <property type="match status" value="1"/>
</dbReference>
<evidence type="ECO:0000256" key="9">
    <source>
        <dbReference type="PROSITE-ProRule" id="PRU00267"/>
    </source>
</evidence>
<feature type="region of interest" description="Disordered" evidence="10">
    <location>
        <begin position="192"/>
        <end position="224"/>
    </location>
</feature>
<dbReference type="GO" id="GO:0071664">
    <property type="term" value="C:catenin-TCF7L2 complex"/>
    <property type="evidence" value="ECO:0007669"/>
    <property type="project" value="TreeGrafter"/>
</dbReference>
<gene>
    <name evidence="12" type="primary">TCF7L2</name>
</gene>
<feature type="compositionally biased region" description="Polar residues" evidence="10">
    <location>
        <begin position="478"/>
        <end position="499"/>
    </location>
</feature>
<dbReference type="Proteomes" id="UP000594220">
    <property type="component" value="Unplaced"/>
</dbReference>
<evidence type="ECO:0000256" key="1">
    <source>
        <dbReference type="ARBA" id="ARBA00004123"/>
    </source>
</evidence>
<keyword evidence="5 9" id="KW-0238">DNA-binding</keyword>
<feature type="compositionally biased region" description="Basic and acidic residues" evidence="10">
    <location>
        <begin position="209"/>
        <end position="220"/>
    </location>
</feature>
<dbReference type="PANTHER" id="PTHR10373">
    <property type="entry name" value="TRANSCRIPTION FACTOR 7 FAMILY MEMBER"/>
    <property type="match status" value="1"/>
</dbReference>
<keyword evidence="3" id="KW-0879">Wnt signaling pathway</keyword>
<keyword evidence="4" id="KW-0805">Transcription regulation</keyword>
<dbReference type="InterPro" id="IPR036910">
    <property type="entry name" value="HMG_box_dom_sf"/>
</dbReference>
<dbReference type="Pfam" id="PF00505">
    <property type="entry name" value="HMG_box"/>
    <property type="match status" value="1"/>
</dbReference>
<dbReference type="PANTHER" id="PTHR10373:SF32">
    <property type="entry name" value="TRANSCRIPTION FACTOR 7-LIKE 2"/>
    <property type="match status" value="1"/>
</dbReference>
<name>A0A7M4EX84_CROPO</name>
<evidence type="ECO:0000313" key="13">
    <source>
        <dbReference type="Proteomes" id="UP000594220"/>
    </source>
</evidence>
<dbReference type="SMART" id="SM00398">
    <property type="entry name" value="HMG"/>
    <property type="match status" value="1"/>
</dbReference>
<feature type="domain" description="HMG box" evidence="11">
    <location>
        <begin position="224"/>
        <end position="292"/>
    </location>
</feature>
<keyword evidence="13" id="KW-1185">Reference proteome</keyword>